<evidence type="ECO:0000313" key="1">
    <source>
        <dbReference type="EMBL" id="OBR06815.1"/>
    </source>
</evidence>
<dbReference type="Proteomes" id="UP000092177">
    <property type="component" value="Unassembled WGS sequence"/>
</dbReference>
<dbReference type="EMBL" id="LTAN01000007">
    <property type="protein sequence ID" value="OBR06815.1"/>
    <property type="molecule type" value="Genomic_DNA"/>
</dbReference>
<sequence>MYRTGRRRGVASNPQLSAPTLIWLSACQPQIGRHYGLPHDVGSRRLHLPRTLESYLVVFLLSACRWRTRMAALN</sequence>
<comment type="caution">
    <text evidence="1">The sequence shown here is derived from an EMBL/GenBank/DDBJ whole genome shotgun (WGS) entry which is preliminary data.</text>
</comment>
<dbReference type="AlphaFoldDB" id="A0A1B7Y4A8"/>
<dbReference type="KEGG" id="chig:CH63R_10935"/>
<reference evidence="2" key="1">
    <citation type="journal article" date="2017" name="BMC Genomics">
        <title>Gapless genome assembly of Colletotrichum higginsianum reveals chromosome structure and association of transposable elements with secondary metabolite gene clusters.</title>
        <authorList>
            <person name="Dallery J.-F."/>
            <person name="Lapalu N."/>
            <person name="Zampounis A."/>
            <person name="Pigne S."/>
            <person name="Luyten I."/>
            <person name="Amselem J."/>
            <person name="Wittenberg A.H.J."/>
            <person name="Zhou S."/>
            <person name="de Queiroz M.V."/>
            <person name="Robin G.P."/>
            <person name="Auger A."/>
            <person name="Hainaut M."/>
            <person name="Henrissat B."/>
            <person name="Kim K.-T."/>
            <person name="Lee Y.-H."/>
            <person name="Lespinet O."/>
            <person name="Schwartz D.C."/>
            <person name="Thon M.R."/>
            <person name="O'Connell R.J."/>
        </authorList>
    </citation>
    <scope>NUCLEOTIDE SEQUENCE [LARGE SCALE GENOMIC DNA]</scope>
    <source>
        <strain evidence="2">IMI 349063</strain>
    </source>
</reference>
<gene>
    <name evidence="1" type="ORF">CH63R_10935</name>
</gene>
<accession>A0A1B7Y4A8</accession>
<keyword evidence="2" id="KW-1185">Reference proteome</keyword>
<dbReference type="VEuPathDB" id="FungiDB:CH63R_10935"/>
<dbReference type="GeneID" id="28870016"/>
<dbReference type="RefSeq" id="XP_018155333.1">
    <property type="nucleotide sequence ID" value="XM_018305909.1"/>
</dbReference>
<evidence type="ECO:0000313" key="2">
    <source>
        <dbReference type="Proteomes" id="UP000092177"/>
    </source>
</evidence>
<dbReference type="PROSITE" id="PS51257">
    <property type="entry name" value="PROKAR_LIPOPROTEIN"/>
    <property type="match status" value="1"/>
</dbReference>
<protein>
    <submittedName>
        <fullName evidence="1">Uncharacterized protein</fullName>
    </submittedName>
</protein>
<name>A0A1B7Y4A8_COLHI</name>
<proteinExistence type="predicted"/>
<organism evidence="1 2">
    <name type="scientific">Colletotrichum higginsianum (strain IMI 349063)</name>
    <name type="common">Crucifer anthracnose fungus</name>
    <dbReference type="NCBI Taxonomy" id="759273"/>
    <lineage>
        <taxon>Eukaryota</taxon>
        <taxon>Fungi</taxon>
        <taxon>Dikarya</taxon>
        <taxon>Ascomycota</taxon>
        <taxon>Pezizomycotina</taxon>
        <taxon>Sordariomycetes</taxon>
        <taxon>Hypocreomycetidae</taxon>
        <taxon>Glomerellales</taxon>
        <taxon>Glomerellaceae</taxon>
        <taxon>Colletotrichum</taxon>
        <taxon>Colletotrichum destructivum species complex</taxon>
    </lineage>
</organism>